<dbReference type="CDD" id="cd00087">
    <property type="entry name" value="FReD"/>
    <property type="match status" value="1"/>
</dbReference>
<keyword evidence="5" id="KW-1185">Reference proteome</keyword>
<gene>
    <name evidence="4" type="ORF">JOB18_038272</name>
</gene>
<dbReference type="InterPro" id="IPR050373">
    <property type="entry name" value="Fibrinogen_C-term_domain"/>
</dbReference>
<keyword evidence="1" id="KW-1015">Disulfide bond</keyword>
<proteinExistence type="predicted"/>
<evidence type="ECO:0000313" key="4">
    <source>
        <dbReference type="EMBL" id="KAG7479899.1"/>
    </source>
</evidence>
<feature type="domain" description="Fibrinogen C-terminal" evidence="3">
    <location>
        <begin position="16"/>
        <end position="237"/>
    </location>
</feature>
<sequence>MTGFILLLALIPAAICVPVSRPDDCTDVYNGGSEYSGVYSIYTTGRVRVYCDMGSDEESVKWTVIQRRKDGTVNFFRGWDQYRTGFGEPSGEFWLGLENIHVLTQTKSYELRVDMEDFEGNKAYVYYSTFSVGPEEDGYRLQVGGFRNGRRGDVAGDSFTVHDGMKFSTFDKDQDTDGRNCAELYHAWWYTGCFADNPNGVYLWGRTSTSGIGINWTTWRGHKYSLKSFEMKIRPKE</sequence>
<dbReference type="InterPro" id="IPR002181">
    <property type="entry name" value="Fibrinogen_a/b/g_C_dom"/>
</dbReference>
<dbReference type="EMBL" id="JAGKHQ010000020">
    <property type="protein sequence ID" value="KAG7479899.1"/>
    <property type="molecule type" value="Genomic_DNA"/>
</dbReference>
<evidence type="ECO:0000256" key="2">
    <source>
        <dbReference type="SAM" id="SignalP"/>
    </source>
</evidence>
<feature type="signal peptide" evidence="2">
    <location>
        <begin position="1"/>
        <end position="16"/>
    </location>
</feature>
<dbReference type="FunFam" id="3.90.215.10:FF:000001">
    <property type="entry name" value="Tenascin isoform 1"/>
    <property type="match status" value="1"/>
</dbReference>
<dbReference type="GO" id="GO:0048251">
    <property type="term" value="P:elastic fiber assembly"/>
    <property type="evidence" value="ECO:0007669"/>
    <property type="project" value="TreeGrafter"/>
</dbReference>
<dbReference type="Pfam" id="PF00147">
    <property type="entry name" value="Fibrinogen_C"/>
    <property type="match status" value="1"/>
</dbReference>
<protein>
    <recommendedName>
        <fullName evidence="3">Fibrinogen C-terminal domain-containing protein</fullName>
    </recommendedName>
</protein>
<evidence type="ECO:0000256" key="1">
    <source>
        <dbReference type="ARBA" id="ARBA00023157"/>
    </source>
</evidence>
<dbReference type="PANTHER" id="PTHR19143:SF225">
    <property type="entry name" value="MICROFIBRIL-ASSOCIATED GLYCOPROTEIN 4"/>
    <property type="match status" value="1"/>
</dbReference>
<dbReference type="PROSITE" id="PS51406">
    <property type="entry name" value="FIBRINOGEN_C_2"/>
    <property type="match status" value="1"/>
</dbReference>
<dbReference type="Proteomes" id="UP000693946">
    <property type="component" value="Linkage Group LG8"/>
</dbReference>
<comment type="caution">
    <text evidence="4">The sequence shown here is derived from an EMBL/GenBank/DDBJ whole genome shotgun (WGS) entry which is preliminary data.</text>
</comment>
<name>A0AAV6PYH6_SOLSE</name>
<evidence type="ECO:0000313" key="5">
    <source>
        <dbReference type="Proteomes" id="UP000693946"/>
    </source>
</evidence>
<keyword evidence="2" id="KW-0732">Signal</keyword>
<dbReference type="AlphaFoldDB" id="A0AAV6PYH6"/>
<feature type="chain" id="PRO_5043372374" description="Fibrinogen C-terminal domain-containing protein" evidence="2">
    <location>
        <begin position="17"/>
        <end position="237"/>
    </location>
</feature>
<dbReference type="GO" id="GO:0005615">
    <property type="term" value="C:extracellular space"/>
    <property type="evidence" value="ECO:0007669"/>
    <property type="project" value="TreeGrafter"/>
</dbReference>
<dbReference type="PANTHER" id="PTHR19143">
    <property type="entry name" value="FIBRINOGEN/TENASCIN/ANGIOPOEITIN"/>
    <property type="match status" value="1"/>
</dbReference>
<dbReference type="SMART" id="SM00186">
    <property type="entry name" value="FBG"/>
    <property type="match status" value="1"/>
</dbReference>
<accession>A0AAV6PYH6</accession>
<organism evidence="4 5">
    <name type="scientific">Solea senegalensis</name>
    <name type="common">Senegalese sole</name>
    <dbReference type="NCBI Taxonomy" id="28829"/>
    <lineage>
        <taxon>Eukaryota</taxon>
        <taxon>Metazoa</taxon>
        <taxon>Chordata</taxon>
        <taxon>Craniata</taxon>
        <taxon>Vertebrata</taxon>
        <taxon>Euteleostomi</taxon>
        <taxon>Actinopterygii</taxon>
        <taxon>Neopterygii</taxon>
        <taxon>Teleostei</taxon>
        <taxon>Neoteleostei</taxon>
        <taxon>Acanthomorphata</taxon>
        <taxon>Carangaria</taxon>
        <taxon>Pleuronectiformes</taxon>
        <taxon>Pleuronectoidei</taxon>
        <taxon>Soleidae</taxon>
        <taxon>Solea</taxon>
    </lineage>
</organism>
<reference evidence="4 5" key="1">
    <citation type="journal article" date="2021" name="Sci. Rep.">
        <title>Chromosome anchoring in Senegalese sole (Solea senegalensis) reveals sex-associated markers and genome rearrangements in flatfish.</title>
        <authorList>
            <person name="Guerrero-Cozar I."/>
            <person name="Gomez-Garrido J."/>
            <person name="Berbel C."/>
            <person name="Martinez-Blanch J.F."/>
            <person name="Alioto T."/>
            <person name="Claros M.G."/>
            <person name="Gagnaire P.A."/>
            <person name="Manchado M."/>
        </authorList>
    </citation>
    <scope>NUCLEOTIDE SEQUENCE [LARGE SCALE GENOMIC DNA]</scope>
    <source>
        <strain evidence="4">Sse05_10M</strain>
    </source>
</reference>
<evidence type="ECO:0000259" key="3">
    <source>
        <dbReference type="PROSITE" id="PS51406"/>
    </source>
</evidence>